<name>A0A850R3S7_9LACO</name>
<dbReference type="InterPro" id="IPR035901">
    <property type="entry name" value="GIY-YIG_endonuc_sf"/>
</dbReference>
<comment type="caution">
    <text evidence="3">The sequence shown here is derived from an EMBL/GenBank/DDBJ whole genome shotgun (WGS) entry which is preliminary data.</text>
</comment>
<evidence type="ECO:0000313" key="3">
    <source>
        <dbReference type="EMBL" id="NVY97020.1"/>
    </source>
</evidence>
<dbReference type="Pfam" id="PF01541">
    <property type="entry name" value="GIY-YIG"/>
    <property type="match status" value="1"/>
</dbReference>
<accession>A0A850R3S7</accession>
<evidence type="ECO:0000259" key="2">
    <source>
        <dbReference type="PROSITE" id="PS50164"/>
    </source>
</evidence>
<dbReference type="RefSeq" id="WP_176943184.1">
    <property type="nucleotide sequence ID" value="NZ_JABZEC010000007.1"/>
</dbReference>
<dbReference type="PANTHER" id="PTHR34477:SF1">
    <property type="entry name" value="UPF0213 PROTEIN YHBQ"/>
    <property type="match status" value="1"/>
</dbReference>
<dbReference type="PANTHER" id="PTHR34477">
    <property type="entry name" value="UPF0213 PROTEIN YHBQ"/>
    <property type="match status" value="1"/>
</dbReference>
<dbReference type="PROSITE" id="PS50164">
    <property type="entry name" value="GIY_YIG"/>
    <property type="match status" value="1"/>
</dbReference>
<dbReference type="AlphaFoldDB" id="A0A850R3S7"/>
<reference evidence="3 4" key="1">
    <citation type="submission" date="2020-06" db="EMBL/GenBank/DDBJ databases">
        <authorList>
            <person name="Kang J."/>
        </authorList>
    </citation>
    <scope>NUCLEOTIDE SEQUENCE [LARGE SCALE GENOMIC DNA]</scope>
    <source>
        <strain evidence="3 4">DCY120</strain>
    </source>
</reference>
<dbReference type="CDD" id="cd10456">
    <property type="entry name" value="GIY-YIG_UPF0213"/>
    <property type="match status" value="1"/>
</dbReference>
<dbReference type="SUPFAM" id="SSF82771">
    <property type="entry name" value="GIY-YIG endonuclease"/>
    <property type="match status" value="1"/>
</dbReference>
<protein>
    <submittedName>
        <fullName evidence="3">GIY-YIG nuclease family protein</fullName>
    </submittedName>
</protein>
<proteinExistence type="inferred from homology"/>
<comment type="similarity">
    <text evidence="1">Belongs to the UPF0213 family.</text>
</comment>
<evidence type="ECO:0000313" key="4">
    <source>
        <dbReference type="Proteomes" id="UP000563523"/>
    </source>
</evidence>
<feature type="domain" description="GIY-YIG" evidence="2">
    <location>
        <begin position="5"/>
        <end position="81"/>
    </location>
</feature>
<keyword evidence="4" id="KW-1185">Reference proteome</keyword>
<dbReference type="Gene3D" id="3.40.1440.10">
    <property type="entry name" value="GIY-YIG endonuclease"/>
    <property type="match status" value="1"/>
</dbReference>
<dbReference type="InterPro" id="IPR000305">
    <property type="entry name" value="GIY-YIG_endonuc"/>
</dbReference>
<dbReference type="InterPro" id="IPR050190">
    <property type="entry name" value="UPF0213_domain"/>
</dbReference>
<dbReference type="EMBL" id="JABZEC010000007">
    <property type="protein sequence ID" value="NVY97020.1"/>
    <property type="molecule type" value="Genomic_DNA"/>
</dbReference>
<sequence>MSLQNNYSVYIVECADRTLYTGISNNVSARIKTHNLGKGAKYTRVRRPVQLRYQEFVGTRSQAQKREAEIKHYSRQEKFRLITQKRGN</sequence>
<gene>
    <name evidence="3" type="ORF">HU830_07645</name>
</gene>
<organism evidence="3 4">
    <name type="scientific">Bombilactobacillus apium</name>
    <dbReference type="NCBI Taxonomy" id="2675299"/>
    <lineage>
        <taxon>Bacteria</taxon>
        <taxon>Bacillati</taxon>
        <taxon>Bacillota</taxon>
        <taxon>Bacilli</taxon>
        <taxon>Lactobacillales</taxon>
        <taxon>Lactobacillaceae</taxon>
        <taxon>Bombilactobacillus</taxon>
    </lineage>
</organism>
<dbReference type="Proteomes" id="UP000563523">
    <property type="component" value="Unassembled WGS sequence"/>
</dbReference>
<evidence type="ECO:0000256" key="1">
    <source>
        <dbReference type="ARBA" id="ARBA00007435"/>
    </source>
</evidence>